<dbReference type="Pfam" id="PF13398">
    <property type="entry name" value="Peptidase_M50B"/>
    <property type="match status" value="1"/>
</dbReference>
<organism evidence="2 3">
    <name type="scientific">Paenibacillus antarcticus</name>
    <dbReference type="NCBI Taxonomy" id="253703"/>
    <lineage>
        <taxon>Bacteria</taxon>
        <taxon>Bacillati</taxon>
        <taxon>Bacillota</taxon>
        <taxon>Bacilli</taxon>
        <taxon>Bacillales</taxon>
        <taxon>Paenibacillaceae</taxon>
        <taxon>Paenibacillus</taxon>
    </lineage>
</organism>
<feature type="transmembrane region" description="Helical" evidence="1">
    <location>
        <begin position="193"/>
        <end position="216"/>
    </location>
</feature>
<evidence type="ECO:0008006" key="4">
    <source>
        <dbReference type="Google" id="ProtNLM"/>
    </source>
</evidence>
<feature type="transmembrane region" description="Helical" evidence="1">
    <location>
        <begin position="102"/>
        <end position="119"/>
    </location>
</feature>
<accession>A0A168PZQ3</accession>
<dbReference type="EMBL" id="LVJI01000007">
    <property type="protein sequence ID" value="OAB47230.1"/>
    <property type="molecule type" value="Genomic_DNA"/>
</dbReference>
<evidence type="ECO:0000256" key="1">
    <source>
        <dbReference type="SAM" id="Phobius"/>
    </source>
</evidence>
<feature type="transmembrane region" description="Helical" evidence="1">
    <location>
        <begin position="74"/>
        <end position="95"/>
    </location>
</feature>
<gene>
    <name evidence="2" type="ORF">PBAT_05840</name>
</gene>
<dbReference type="RefSeq" id="WP_068647497.1">
    <property type="nucleotide sequence ID" value="NZ_CP043611.1"/>
</dbReference>
<sequence>MNKWLKTIVILVGSAILTRLIPFSYVFRTVDTMIHEFAHAVVTLLTSGRVLAIQLNPDHSGVTYSTTTSTWSSILVSLAGYTLASLCAALLFYWMSRRQEKRGMVLLTVIAVVMLVMYVHHGYGVFWLVGFIVLNIVMMYLPLTVRNMYYGLLAFLTLEESVLGPIYLVTRSLSGGGRAGDASNLASWTSVPAIFWALLFVAFSLVCAKMAFSWFFNRRPSSRVQDSTHTFLNK</sequence>
<dbReference type="InterPro" id="IPR049500">
    <property type="entry name" value="Peptidase_M50B-like"/>
</dbReference>
<evidence type="ECO:0000313" key="2">
    <source>
        <dbReference type="EMBL" id="OAB47230.1"/>
    </source>
</evidence>
<dbReference type="PANTHER" id="PTHR33979:SF2">
    <property type="entry name" value="PEPTIDASE M50B-LIKE-DOMAIN-CONTAINING PROTEIN"/>
    <property type="match status" value="1"/>
</dbReference>
<comment type="caution">
    <text evidence="2">The sequence shown here is derived from an EMBL/GenBank/DDBJ whole genome shotgun (WGS) entry which is preliminary data.</text>
</comment>
<dbReference type="PANTHER" id="PTHR33979">
    <property type="entry name" value="OS02G0221600 PROTEIN"/>
    <property type="match status" value="1"/>
</dbReference>
<feature type="transmembrane region" description="Helical" evidence="1">
    <location>
        <begin position="125"/>
        <end position="143"/>
    </location>
</feature>
<feature type="transmembrane region" description="Helical" evidence="1">
    <location>
        <begin position="7"/>
        <end position="27"/>
    </location>
</feature>
<name>A0A168PZQ3_9BACL</name>
<keyword evidence="3" id="KW-1185">Reference proteome</keyword>
<dbReference type="AlphaFoldDB" id="A0A168PZQ3"/>
<protein>
    <recommendedName>
        <fullName evidence="4">M50 family peptidase</fullName>
    </recommendedName>
</protein>
<proteinExistence type="predicted"/>
<feature type="transmembrane region" description="Helical" evidence="1">
    <location>
        <begin position="150"/>
        <end position="168"/>
    </location>
</feature>
<evidence type="ECO:0000313" key="3">
    <source>
        <dbReference type="Proteomes" id="UP000077355"/>
    </source>
</evidence>
<keyword evidence="1" id="KW-0472">Membrane</keyword>
<dbReference type="Proteomes" id="UP000077355">
    <property type="component" value="Unassembled WGS sequence"/>
</dbReference>
<dbReference type="OrthoDB" id="158445at2"/>
<keyword evidence="1" id="KW-0812">Transmembrane</keyword>
<reference evidence="2 3" key="1">
    <citation type="submission" date="2016-03" db="EMBL/GenBank/DDBJ databases">
        <title>Draft genome sequence of Paenibacillus antarcticus CECT 5836.</title>
        <authorList>
            <person name="Shin S.-K."/>
            <person name="Yi H."/>
        </authorList>
    </citation>
    <scope>NUCLEOTIDE SEQUENCE [LARGE SCALE GENOMIC DNA]</scope>
    <source>
        <strain evidence="2 3">CECT 5836</strain>
    </source>
</reference>
<keyword evidence="1" id="KW-1133">Transmembrane helix</keyword>